<evidence type="ECO:0000313" key="1">
    <source>
        <dbReference type="EMBL" id="KHJ31077.1"/>
    </source>
</evidence>
<dbReference type="STRING" id="52586.A0A0B1NXF6"/>
<name>A0A0B1NXF6_UNCNE</name>
<keyword evidence="2" id="KW-1185">Reference proteome</keyword>
<proteinExistence type="predicted"/>
<accession>A0A0B1NXF6</accession>
<gene>
    <name evidence="1" type="ORF">EV44_g3901</name>
</gene>
<comment type="caution">
    <text evidence="1">The sequence shown here is derived from an EMBL/GenBank/DDBJ whole genome shotgun (WGS) entry which is preliminary data.</text>
</comment>
<dbReference type="AlphaFoldDB" id="A0A0B1NXF6"/>
<dbReference type="Proteomes" id="UP000030854">
    <property type="component" value="Unassembled WGS sequence"/>
</dbReference>
<sequence>MYVFEPVSLSSVPQGARIFGSRFVAEMKMPGTAQANPKSRLVVQAFKDDGKVQVLTQSPTLQRVSQRILLSISVSPEDHSLY</sequence>
<dbReference type="EMBL" id="JNVN01003283">
    <property type="protein sequence ID" value="KHJ31077.1"/>
    <property type="molecule type" value="Genomic_DNA"/>
</dbReference>
<organism evidence="1 2">
    <name type="scientific">Uncinula necator</name>
    <name type="common">Grape powdery mildew</name>
    <dbReference type="NCBI Taxonomy" id="52586"/>
    <lineage>
        <taxon>Eukaryota</taxon>
        <taxon>Fungi</taxon>
        <taxon>Dikarya</taxon>
        <taxon>Ascomycota</taxon>
        <taxon>Pezizomycotina</taxon>
        <taxon>Leotiomycetes</taxon>
        <taxon>Erysiphales</taxon>
        <taxon>Erysiphaceae</taxon>
        <taxon>Erysiphe</taxon>
    </lineage>
</organism>
<reference evidence="1 2" key="1">
    <citation type="journal article" date="2014" name="BMC Genomics">
        <title>Adaptive genomic structural variation in the grape powdery mildew pathogen, Erysiphe necator.</title>
        <authorList>
            <person name="Jones L."/>
            <person name="Riaz S."/>
            <person name="Morales-Cruz A."/>
            <person name="Amrine K.C."/>
            <person name="McGuire B."/>
            <person name="Gubler W.D."/>
            <person name="Walker M.A."/>
            <person name="Cantu D."/>
        </authorList>
    </citation>
    <scope>NUCLEOTIDE SEQUENCE [LARGE SCALE GENOMIC DNA]</scope>
    <source>
        <strain evidence="2">c</strain>
    </source>
</reference>
<evidence type="ECO:0000313" key="2">
    <source>
        <dbReference type="Proteomes" id="UP000030854"/>
    </source>
</evidence>
<dbReference type="HOGENOM" id="CLU_2560001_0_0_1"/>
<protein>
    <submittedName>
        <fullName evidence="1">Uncharacterized protein</fullName>
    </submittedName>
</protein>